<dbReference type="InterPro" id="IPR037053">
    <property type="entry name" value="Phage_tail_collar_dom_sf"/>
</dbReference>
<name>A0A081P800_9BACL</name>
<sequence>MDSFYGEITMFAGKFAPKGWAFCNGQLMPIAQNTVLFTILGTKYGGDGKTTFALPNLQGAAPMHWGEGPGLTKRVIGQSGGSQTVTLMAAELPVHTHPVNSAAAGSGTAVEGMMWAKTPGRVGGAAYGSVTNSVAMNPEAIQSEGGSQPHNNMQPYLAVNFIICITGIFPPRS</sequence>
<evidence type="ECO:0000313" key="2">
    <source>
        <dbReference type="EMBL" id="KEQ26823.1"/>
    </source>
</evidence>
<protein>
    <submittedName>
        <fullName evidence="2">Tail collar protein</fullName>
    </submittedName>
</protein>
<dbReference type="SUPFAM" id="SSF88874">
    <property type="entry name" value="Receptor-binding domain of short tail fibre protein gp12"/>
    <property type="match status" value="1"/>
</dbReference>
<gene>
    <name evidence="2" type="ORF">ET33_29155</name>
</gene>
<dbReference type="OrthoDB" id="9810174at2"/>
<dbReference type="RefSeq" id="WP_036678023.1">
    <property type="nucleotide sequence ID" value="NZ_JNVM01000005.1"/>
</dbReference>
<dbReference type="Pfam" id="PF07484">
    <property type="entry name" value="Collar"/>
    <property type="match status" value="1"/>
</dbReference>
<comment type="caution">
    <text evidence="2">The sequence shown here is derived from an EMBL/GenBank/DDBJ whole genome shotgun (WGS) entry which is preliminary data.</text>
</comment>
<dbReference type="EMBL" id="JNVM01000005">
    <property type="protein sequence ID" value="KEQ26823.1"/>
    <property type="molecule type" value="Genomic_DNA"/>
</dbReference>
<dbReference type="AlphaFoldDB" id="A0A081P800"/>
<dbReference type="Proteomes" id="UP000028123">
    <property type="component" value="Unassembled WGS sequence"/>
</dbReference>
<evidence type="ECO:0000313" key="3">
    <source>
        <dbReference type="Proteomes" id="UP000028123"/>
    </source>
</evidence>
<reference evidence="2 3" key="1">
    <citation type="submission" date="2014-06" db="EMBL/GenBank/DDBJ databases">
        <title>Draft genome sequence of Paenibacillus sp. MSt1.</title>
        <authorList>
            <person name="Aw Y.K."/>
            <person name="Ong K.S."/>
            <person name="Gan H.M."/>
            <person name="Lee S.M."/>
        </authorList>
    </citation>
    <scope>NUCLEOTIDE SEQUENCE [LARGE SCALE GENOMIC DNA]</scope>
    <source>
        <strain evidence="2 3">MSt1</strain>
    </source>
</reference>
<accession>A0A081P800</accession>
<proteinExistence type="predicted"/>
<organism evidence="2 3">
    <name type="scientific">Paenibacillus tyrfis</name>
    <dbReference type="NCBI Taxonomy" id="1501230"/>
    <lineage>
        <taxon>Bacteria</taxon>
        <taxon>Bacillati</taxon>
        <taxon>Bacillota</taxon>
        <taxon>Bacilli</taxon>
        <taxon>Bacillales</taxon>
        <taxon>Paenibacillaceae</taxon>
        <taxon>Paenibacillus</taxon>
    </lineage>
</organism>
<evidence type="ECO:0000259" key="1">
    <source>
        <dbReference type="Pfam" id="PF07484"/>
    </source>
</evidence>
<feature type="domain" description="Phage tail collar" evidence="1">
    <location>
        <begin position="6"/>
        <end position="62"/>
    </location>
</feature>
<keyword evidence="3" id="KW-1185">Reference proteome</keyword>
<dbReference type="eggNOG" id="COG4675">
    <property type="taxonomic scope" value="Bacteria"/>
</dbReference>
<dbReference type="InterPro" id="IPR011083">
    <property type="entry name" value="Phage_tail_collar_dom"/>
</dbReference>
<dbReference type="Gene3D" id="3.90.1340.10">
    <property type="entry name" value="Phage tail collar domain"/>
    <property type="match status" value="1"/>
</dbReference>